<keyword evidence="3" id="KW-0442">Lipid degradation</keyword>
<dbReference type="EC" id="3.1.4.11" evidence="1"/>
<evidence type="ECO:0000256" key="2">
    <source>
        <dbReference type="ARBA" id="ARBA00022801"/>
    </source>
</evidence>
<dbReference type="InterPro" id="IPR011992">
    <property type="entry name" value="EF-hand-dom_pair"/>
</dbReference>
<dbReference type="Proteomes" id="UP000728185">
    <property type="component" value="Unassembled WGS sequence"/>
</dbReference>
<evidence type="ECO:0000256" key="1">
    <source>
        <dbReference type="ARBA" id="ARBA00012368"/>
    </source>
</evidence>
<evidence type="ECO:0000256" key="4">
    <source>
        <dbReference type="ARBA" id="ARBA00023098"/>
    </source>
</evidence>
<dbReference type="InterPro" id="IPR017946">
    <property type="entry name" value="PLC-like_Pdiesterase_TIM-brl"/>
</dbReference>
<dbReference type="PROSITE" id="PS50007">
    <property type="entry name" value="PIPLC_X_DOMAIN"/>
    <property type="match status" value="1"/>
</dbReference>
<dbReference type="GO" id="GO:0016042">
    <property type="term" value="P:lipid catabolic process"/>
    <property type="evidence" value="ECO:0007669"/>
    <property type="project" value="UniProtKB-KW"/>
</dbReference>
<dbReference type="GO" id="GO:0004435">
    <property type="term" value="F:phosphatidylinositol-4,5-bisphosphate phospholipase C activity"/>
    <property type="evidence" value="ECO:0007669"/>
    <property type="project" value="UniProtKB-EC"/>
</dbReference>
<feature type="region of interest" description="Disordered" evidence="5">
    <location>
        <begin position="697"/>
        <end position="735"/>
    </location>
</feature>
<dbReference type="InterPro" id="IPR001192">
    <property type="entry name" value="PI-PLC_fam"/>
</dbReference>
<dbReference type="SUPFAM" id="SSF47473">
    <property type="entry name" value="EF-hand"/>
    <property type="match status" value="1"/>
</dbReference>
<dbReference type="GO" id="GO:0051209">
    <property type="term" value="P:release of sequestered calcium ion into cytosol"/>
    <property type="evidence" value="ECO:0007669"/>
    <property type="project" value="TreeGrafter"/>
</dbReference>
<dbReference type="AlphaFoldDB" id="A0A8E0S0N0"/>
<organism evidence="7 8">
    <name type="scientific">Fasciolopsis buskii</name>
    <dbReference type="NCBI Taxonomy" id="27845"/>
    <lineage>
        <taxon>Eukaryota</taxon>
        <taxon>Metazoa</taxon>
        <taxon>Spiralia</taxon>
        <taxon>Lophotrochozoa</taxon>
        <taxon>Platyhelminthes</taxon>
        <taxon>Trematoda</taxon>
        <taxon>Digenea</taxon>
        <taxon>Plagiorchiida</taxon>
        <taxon>Echinostomata</taxon>
        <taxon>Echinostomatoidea</taxon>
        <taxon>Fasciolidae</taxon>
        <taxon>Fasciolopsis</taxon>
    </lineage>
</organism>
<feature type="domain" description="Phosphatidylinositol-specific phospholipase C X" evidence="6">
    <location>
        <begin position="293"/>
        <end position="441"/>
    </location>
</feature>
<gene>
    <name evidence="7" type="ORF">FBUS_06540</name>
</gene>
<keyword evidence="2" id="KW-0378">Hydrolase</keyword>
<evidence type="ECO:0000256" key="3">
    <source>
        <dbReference type="ARBA" id="ARBA00022963"/>
    </source>
</evidence>
<evidence type="ECO:0000313" key="7">
    <source>
        <dbReference type="EMBL" id="KAA0194665.1"/>
    </source>
</evidence>
<protein>
    <recommendedName>
        <fullName evidence="1">phosphoinositide phospholipase C</fullName>
        <ecNumber evidence="1">3.1.4.11</ecNumber>
    </recommendedName>
</protein>
<sequence length="735" mass="83136">MIPGCCILAAFGDKDGAEQMSSIPLGDFTFSIFFDIFLQIWPREEIADIFATYSDGFGRMDHNGLNEFLNKVIDFSLCKARLFSAVLFVSGMQSTSTISFVFIKNPQSISKSMQTKQSLELHVSTSRLDCPRKIKHINLMQWEAKHFYCNQKKLSMNEKDQQGAAKVNAKRRSRSEHPSFGSGAMRPTVKPSESKVPRDQSAGTQKVQVPFRLGVDEFRKLVNRYERTPASRIQGRFSVQGFYRFMLSYDYQMLMQYRTVQESGPTVDEDKNGLRMMEPITHYHIQSAFLVSPTSHDISSTNKPFAWIQKQNVLTVTRTVRQLLLLGTRALVLDCWLASHPTASKNVKESEWFVEPKDCSATESTQSNNQQSELNTIDRLMRSVPLRDVLMVIRNSVFLASQYPFLLFLRIETMESQEQNLLASLLQSCLGEWLLIPPLPKFVPHANSPFSEKNKYYSQAHVCDANMSAPNDEILFMMNSSLTKPTLSEQLFDGVGVAQTKSGRPPPLTVLVTDPEGGEKVAKPDVGSLSSSTQMSPVTSHRLSLSNGKSARIIHPRTHQLINPNCRSAIHTHRTEFMGSLMCPHPRLTRLIVLNEPDPLPPLCHLLFTQHHRKPLSRKTQTIVFANQTQKRNLGDEKPVAEADENIGSSMAVDDFEALISLSSLTFARTVQLQHRARKQRLLKRLLSEAYGSRTRRRVEKINKDNGRINDLDSRPQNKKQGKNSFPRLSKAVAS</sequence>
<dbReference type="PANTHER" id="PTHR10336">
    <property type="entry name" value="PHOSPHOINOSITIDE-SPECIFIC PHOSPHOLIPASE C FAMILY PROTEIN"/>
    <property type="match status" value="1"/>
</dbReference>
<accession>A0A8E0S0N0</accession>
<evidence type="ECO:0000256" key="5">
    <source>
        <dbReference type="SAM" id="MobiDB-lite"/>
    </source>
</evidence>
<reference evidence="7" key="1">
    <citation type="submission" date="2019-05" db="EMBL/GenBank/DDBJ databases">
        <title>Annotation for the trematode Fasciolopsis buski.</title>
        <authorList>
            <person name="Choi Y.-J."/>
        </authorList>
    </citation>
    <scope>NUCLEOTIDE SEQUENCE</scope>
    <source>
        <strain evidence="7">HT</strain>
        <tissue evidence="7">Whole worm</tissue>
    </source>
</reference>
<keyword evidence="8" id="KW-1185">Reference proteome</keyword>
<dbReference type="Pfam" id="PF00388">
    <property type="entry name" value="PI-PLC-X"/>
    <property type="match status" value="1"/>
</dbReference>
<feature type="compositionally biased region" description="Basic and acidic residues" evidence="5">
    <location>
        <begin position="700"/>
        <end position="716"/>
    </location>
</feature>
<dbReference type="GO" id="GO:0048015">
    <property type="term" value="P:phosphatidylinositol-mediated signaling"/>
    <property type="evidence" value="ECO:0007669"/>
    <property type="project" value="TreeGrafter"/>
</dbReference>
<name>A0A8E0S0N0_9TREM</name>
<evidence type="ECO:0000313" key="8">
    <source>
        <dbReference type="Proteomes" id="UP000728185"/>
    </source>
</evidence>
<dbReference type="OrthoDB" id="6281299at2759"/>
<feature type="region of interest" description="Disordered" evidence="5">
    <location>
        <begin position="159"/>
        <end position="205"/>
    </location>
</feature>
<dbReference type="PANTHER" id="PTHR10336:SF36">
    <property type="entry name" value="1-PHOSPHATIDYLINOSITOL 4,5-BISPHOSPHATE PHOSPHODIESTERASE BETA-4"/>
    <property type="match status" value="1"/>
</dbReference>
<keyword evidence="4" id="KW-0443">Lipid metabolism</keyword>
<dbReference type="Gene3D" id="3.20.20.190">
    <property type="entry name" value="Phosphatidylinositol (PI) phosphodiesterase"/>
    <property type="match status" value="1"/>
</dbReference>
<feature type="region of interest" description="Disordered" evidence="5">
    <location>
        <begin position="513"/>
        <end position="541"/>
    </location>
</feature>
<feature type="compositionally biased region" description="Polar residues" evidence="5">
    <location>
        <begin position="528"/>
        <end position="541"/>
    </location>
</feature>
<comment type="caution">
    <text evidence="7">The sequence shown here is derived from an EMBL/GenBank/DDBJ whole genome shotgun (WGS) entry which is preliminary data.</text>
</comment>
<dbReference type="InterPro" id="IPR000909">
    <property type="entry name" value="PLipase_C_PInositol-sp_X_dom"/>
</dbReference>
<dbReference type="SUPFAM" id="SSF51695">
    <property type="entry name" value="PLC-like phosphodiesterases"/>
    <property type="match status" value="1"/>
</dbReference>
<proteinExistence type="predicted"/>
<evidence type="ECO:0000259" key="6">
    <source>
        <dbReference type="Pfam" id="PF00388"/>
    </source>
</evidence>
<dbReference type="EMBL" id="LUCM01004207">
    <property type="protein sequence ID" value="KAA0194665.1"/>
    <property type="molecule type" value="Genomic_DNA"/>
</dbReference>